<dbReference type="RefSeq" id="WP_215579545.1">
    <property type="nucleotide sequence ID" value="NZ_CP073754.1"/>
</dbReference>
<dbReference type="GO" id="GO:0008168">
    <property type="term" value="F:methyltransferase activity"/>
    <property type="evidence" value="ECO:0007669"/>
    <property type="project" value="UniProtKB-KW"/>
</dbReference>
<sequence length="209" mass="23174">MKPEAEQLAEIESVTLGHYNRHAESYWHGTKEHDVAQNYAAFLAPFPSDKQLDILDLGCGPGRDVHYFKSLGHRPVGLDGSEIFCRMARAYTGCEILQQTFLGLTLASQAFDGIFANAALFHVPSQQLPTVLNKLHEALRPDGILFISNPRGNGEGWSGQRYGHFMQIDTSVQYLSAAGFSVLDYYYRPAGKPGQEQPWLAIVAQMKTG</sequence>
<organism evidence="4 5">
    <name type="scientific">Methylomonas paludis</name>
    <dbReference type="NCBI Taxonomy" id="1173101"/>
    <lineage>
        <taxon>Bacteria</taxon>
        <taxon>Pseudomonadati</taxon>
        <taxon>Pseudomonadota</taxon>
        <taxon>Gammaproteobacteria</taxon>
        <taxon>Methylococcales</taxon>
        <taxon>Methylococcaceae</taxon>
        <taxon>Methylomonas</taxon>
    </lineage>
</organism>
<evidence type="ECO:0000313" key="4">
    <source>
        <dbReference type="EMBL" id="QWF69488.1"/>
    </source>
</evidence>
<gene>
    <name evidence="4" type="ORF">KEF85_08840</name>
</gene>
<dbReference type="KEGG" id="mpad:KEF85_08840"/>
<dbReference type="CDD" id="cd02440">
    <property type="entry name" value="AdoMet_MTases"/>
    <property type="match status" value="1"/>
</dbReference>
<dbReference type="InterPro" id="IPR041698">
    <property type="entry name" value="Methyltransf_25"/>
</dbReference>
<keyword evidence="1 4" id="KW-0489">Methyltransferase</keyword>
<reference evidence="4" key="1">
    <citation type="submission" date="2021-04" db="EMBL/GenBank/DDBJ databases">
        <title>Draft genome sequence data of methanotrophic Methylovulum sp. strain S1L and Methylomonas sp. strain S2AM isolated from boreal lake water columns.</title>
        <authorList>
            <person name="Rissanen A.J."/>
            <person name="Mangayil R."/>
            <person name="Svenning M.M."/>
            <person name="Khanongnuch R."/>
        </authorList>
    </citation>
    <scope>NUCLEOTIDE SEQUENCE</scope>
    <source>
        <strain evidence="4">S2AM</strain>
    </source>
</reference>
<dbReference type="Pfam" id="PF13649">
    <property type="entry name" value="Methyltransf_25"/>
    <property type="match status" value="1"/>
</dbReference>
<dbReference type="PANTHER" id="PTHR43861">
    <property type="entry name" value="TRANS-ACONITATE 2-METHYLTRANSFERASE-RELATED"/>
    <property type="match status" value="1"/>
</dbReference>
<dbReference type="SUPFAM" id="SSF53335">
    <property type="entry name" value="S-adenosyl-L-methionine-dependent methyltransferases"/>
    <property type="match status" value="1"/>
</dbReference>
<evidence type="ECO:0000259" key="3">
    <source>
        <dbReference type="Pfam" id="PF13649"/>
    </source>
</evidence>
<evidence type="ECO:0000313" key="5">
    <source>
        <dbReference type="Proteomes" id="UP000676649"/>
    </source>
</evidence>
<protein>
    <submittedName>
        <fullName evidence="4">Class I SAM-dependent methyltransferase</fullName>
    </submittedName>
</protein>
<dbReference type="AlphaFoldDB" id="A0A975MKE4"/>
<dbReference type="EMBL" id="CP073754">
    <property type="protein sequence ID" value="QWF69488.1"/>
    <property type="molecule type" value="Genomic_DNA"/>
</dbReference>
<dbReference type="InterPro" id="IPR029063">
    <property type="entry name" value="SAM-dependent_MTases_sf"/>
</dbReference>
<evidence type="ECO:0000256" key="1">
    <source>
        <dbReference type="ARBA" id="ARBA00022603"/>
    </source>
</evidence>
<accession>A0A975MKE4</accession>
<keyword evidence="5" id="KW-1185">Reference proteome</keyword>
<dbReference type="GO" id="GO:0032259">
    <property type="term" value="P:methylation"/>
    <property type="evidence" value="ECO:0007669"/>
    <property type="project" value="UniProtKB-KW"/>
</dbReference>
<dbReference type="Proteomes" id="UP000676649">
    <property type="component" value="Chromosome"/>
</dbReference>
<keyword evidence="2" id="KW-0808">Transferase</keyword>
<name>A0A975MKE4_9GAMM</name>
<dbReference type="PANTHER" id="PTHR43861:SF1">
    <property type="entry name" value="TRANS-ACONITATE 2-METHYLTRANSFERASE"/>
    <property type="match status" value="1"/>
</dbReference>
<proteinExistence type="predicted"/>
<dbReference type="Gene3D" id="3.40.50.150">
    <property type="entry name" value="Vaccinia Virus protein VP39"/>
    <property type="match status" value="1"/>
</dbReference>
<evidence type="ECO:0000256" key="2">
    <source>
        <dbReference type="ARBA" id="ARBA00022679"/>
    </source>
</evidence>
<feature type="domain" description="Methyltransferase" evidence="3">
    <location>
        <begin position="54"/>
        <end position="143"/>
    </location>
</feature>